<dbReference type="RefSeq" id="XP_031434978.1">
    <property type="nucleotide sequence ID" value="XM_031579118.2"/>
</dbReference>
<feature type="compositionally biased region" description="Polar residues" evidence="1">
    <location>
        <begin position="84"/>
        <end position="116"/>
    </location>
</feature>
<name>A0A6P8G5U2_CLUHA</name>
<feature type="compositionally biased region" description="Low complexity" evidence="1">
    <location>
        <begin position="66"/>
        <end position="82"/>
    </location>
</feature>
<proteinExistence type="predicted"/>
<evidence type="ECO:0000256" key="1">
    <source>
        <dbReference type="SAM" id="MobiDB-lite"/>
    </source>
</evidence>
<feature type="region of interest" description="Disordered" evidence="1">
    <location>
        <begin position="1"/>
        <end position="142"/>
    </location>
</feature>
<dbReference type="KEGG" id="char:105902306"/>
<reference evidence="4" key="1">
    <citation type="submission" date="2025-08" db="UniProtKB">
        <authorList>
            <consortium name="RefSeq"/>
        </authorList>
    </citation>
    <scope>IDENTIFICATION</scope>
</reference>
<feature type="compositionally biased region" description="Polar residues" evidence="1">
    <location>
        <begin position="42"/>
        <end position="65"/>
    </location>
</feature>
<dbReference type="GeneID" id="105902306"/>
<sequence length="208" mass="23068">MAHLHRRQNPSNGPTAVVEPEGSGETHPVDEADSKPRHFDNPQLSRGEQTRSGLTMSHTPNDYRTVSSSSSGYVSSDSVPSSPLTPFSRPNRSTQTPSPSSQVITHALQRLSQTQHGRSHEPWSVPLPPNSAHPEATPGGDMQPEEWMARELRRIGDEFNHLYFQAPAGGNGQAVLVRLRQQLPNSPGLMLFLGLLIGRLFQYIRRRR</sequence>
<protein>
    <submittedName>
        <fullName evidence="4">Bcl-2-like protein 11</fullName>
    </submittedName>
</protein>
<dbReference type="InterPro" id="IPR015040">
    <property type="entry name" value="Bcl-x_interacting_BH3_dom"/>
</dbReference>
<evidence type="ECO:0000313" key="4">
    <source>
        <dbReference type="RefSeq" id="XP_031434978.1"/>
    </source>
</evidence>
<dbReference type="AlphaFoldDB" id="A0A6P8G5U2"/>
<feature type="domain" description="Bcl-x interacting BH3" evidence="2">
    <location>
        <begin position="141"/>
        <end position="164"/>
    </location>
</feature>
<accession>A0A6P8G5U2</accession>
<dbReference type="Pfam" id="PF08945">
    <property type="entry name" value="Bclx_interact"/>
    <property type="match status" value="1"/>
</dbReference>
<evidence type="ECO:0000259" key="2">
    <source>
        <dbReference type="Pfam" id="PF08945"/>
    </source>
</evidence>
<gene>
    <name evidence="4" type="primary">bcl2l11</name>
</gene>
<dbReference type="OrthoDB" id="8441539at2759"/>
<evidence type="ECO:0000313" key="3">
    <source>
        <dbReference type="Proteomes" id="UP000515152"/>
    </source>
</evidence>
<organism evidence="3 4">
    <name type="scientific">Clupea harengus</name>
    <name type="common">Atlantic herring</name>
    <dbReference type="NCBI Taxonomy" id="7950"/>
    <lineage>
        <taxon>Eukaryota</taxon>
        <taxon>Metazoa</taxon>
        <taxon>Chordata</taxon>
        <taxon>Craniata</taxon>
        <taxon>Vertebrata</taxon>
        <taxon>Euteleostomi</taxon>
        <taxon>Actinopterygii</taxon>
        <taxon>Neopterygii</taxon>
        <taxon>Teleostei</taxon>
        <taxon>Clupei</taxon>
        <taxon>Clupeiformes</taxon>
        <taxon>Clupeoidei</taxon>
        <taxon>Clupeidae</taxon>
        <taxon>Clupea</taxon>
    </lineage>
</organism>
<keyword evidence="3" id="KW-1185">Reference proteome</keyword>
<dbReference type="CTD" id="10018"/>
<feature type="compositionally biased region" description="Basic and acidic residues" evidence="1">
    <location>
        <begin position="27"/>
        <end position="40"/>
    </location>
</feature>
<dbReference type="Proteomes" id="UP000515152">
    <property type="component" value="Chromosome 13"/>
</dbReference>